<dbReference type="InterPro" id="IPR011051">
    <property type="entry name" value="RmlC_Cupin_sf"/>
</dbReference>
<protein>
    <submittedName>
        <fullName evidence="2">Cupin domain-containing protein</fullName>
    </submittedName>
</protein>
<dbReference type="Proteomes" id="UP000304900">
    <property type="component" value="Unassembled WGS sequence"/>
</dbReference>
<evidence type="ECO:0000313" key="3">
    <source>
        <dbReference type="Proteomes" id="UP000304900"/>
    </source>
</evidence>
<dbReference type="InterPro" id="IPR013096">
    <property type="entry name" value="Cupin_2"/>
</dbReference>
<dbReference type="InterPro" id="IPR053146">
    <property type="entry name" value="QDO-like"/>
</dbReference>
<dbReference type="Gene3D" id="2.60.120.10">
    <property type="entry name" value="Jelly Rolls"/>
    <property type="match status" value="1"/>
</dbReference>
<dbReference type="RefSeq" id="WP_137344621.1">
    <property type="nucleotide sequence ID" value="NZ_BSQH01000045.1"/>
</dbReference>
<dbReference type="EMBL" id="SZVO01000039">
    <property type="protein sequence ID" value="TKT84736.1"/>
    <property type="molecule type" value="Genomic_DNA"/>
</dbReference>
<keyword evidence="3" id="KW-1185">Reference proteome</keyword>
<accession>A0A4U6CL35</accession>
<proteinExistence type="predicted"/>
<dbReference type="OrthoDB" id="9806121at2"/>
<dbReference type="SUPFAM" id="SSF51182">
    <property type="entry name" value="RmlC-like cupins"/>
    <property type="match status" value="1"/>
</dbReference>
<dbReference type="AlphaFoldDB" id="A0A4U6CL35"/>
<sequence length="151" mass="16479">MNSPIYRFFGSMQRILMSEKETASQYDLIEGTFPPGAQSPLHVHANYSETIIVLEGQVTIYMPGQQHSLKAGESHFITRDVVHCVVNQSETSPFKAIVVASPSGFARLIRSVGICENGTNEPQQSFDMQLAAQVMAEIGDTILGPPGARPE</sequence>
<reference evidence="2 3" key="1">
    <citation type="submission" date="2019-05" db="EMBL/GenBank/DDBJ databases">
        <title>Dyadobacter AR-3-8 sp. nov., isolated from arctic soil.</title>
        <authorList>
            <person name="Chaudhary D.K."/>
        </authorList>
    </citation>
    <scope>NUCLEOTIDE SEQUENCE [LARGE SCALE GENOMIC DNA]</scope>
    <source>
        <strain evidence="2 3">AR-3-8</strain>
    </source>
</reference>
<comment type="caution">
    <text evidence="2">The sequence shown here is derived from an EMBL/GenBank/DDBJ whole genome shotgun (WGS) entry which is preliminary data.</text>
</comment>
<gene>
    <name evidence="2" type="ORF">FDK13_34820</name>
</gene>
<dbReference type="PANTHER" id="PTHR36440">
    <property type="entry name" value="PUTATIVE (AFU_ORTHOLOGUE AFUA_8G07350)-RELATED"/>
    <property type="match status" value="1"/>
</dbReference>
<evidence type="ECO:0000313" key="2">
    <source>
        <dbReference type="EMBL" id="TKT84736.1"/>
    </source>
</evidence>
<organism evidence="2 3">
    <name type="scientific">Dyadobacter frigoris</name>
    <dbReference type="NCBI Taxonomy" id="2576211"/>
    <lineage>
        <taxon>Bacteria</taxon>
        <taxon>Pseudomonadati</taxon>
        <taxon>Bacteroidota</taxon>
        <taxon>Cytophagia</taxon>
        <taxon>Cytophagales</taxon>
        <taxon>Spirosomataceae</taxon>
        <taxon>Dyadobacter</taxon>
    </lineage>
</organism>
<dbReference type="PANTHER" id="PTHR36440:SF1">
    <property type="entry name" value="PUTATIVE (AFU_ORTHOLOGUE AFUA_8G07350)-RELATED"/>
    <property type="match status" value="1"/>
</dbReference>
<dbReference type="Pfam" id="PF07883">
    <property type="entry name" value="Cupin_2"/>
    <property type="match status" value="1"/>
</dbReference>
<dbReference type="InterPro" id="IPR014710">
    <property type="entry name" value="RmlC-like_jellyroll"/>
</dbReference>
<feature type="domain" description="Cupin type-2" evidence="1">
    <location>
        <begin position="32"/>
        <end position="99"/>
    </location>
</feature>
<evidence type="ECO:0000259" key="1">
    <source>
        <dbReference type="Pfam" id="PF07883"/>
    </source>
</evidence>
<name>A0A4U6CL35_9BACT</name>